<feature type="compositionally biased region" description="Basic and acidic residues" evidence="1">
    <location>
        <begin position="7"/>
        <end position="22"/>
    </location>
</feature>
<evidence type="ECO:0000256" key="1">
    <source>
        <dbReference type="SAM" id="MobiDB-lite"/>
    </source>
</evidence>
<keyword evidence="2" id="KW-0812">Transmembrane</keyword>
<evidence type="ECO:0000256" key="2">
    <source>
        <dbReference type="SAM" id="Phobius"/>
    </source>
</evidence>
<evidence type="ECO:0000313" key="4">
    <source>
        <dbReference type="Proteomes" id="UP000192775"/>
    </source>
</evidence>
<dbReference type="STRING" id="1619308.B5808_11255"/>
<dbReference type="Pfam" id="PF19779">
    <property type="entry name" value="DUF6264"/>
    <property type="match status" value="1"/>
</dbReference>
<evidence type="ECO:0000313" key="3">
    <source>
        <dbReference type="EMBL" id="ARJ05736.1"/>
    </source>
</evidence>
<gene>
    <name evidence="3" type="ORF">B5808_11255</name>
</gene>
<organism evidence="3 4">
    <name type="scientific">Cnuibacter physcomitrellae</name>
    <dbReference type="NCBI Taxonomy" id="1619308"/>
    <lineage>
        <taxon>Bacteria</taxon>
        <taxon>Bacillati</taxon>
        <taxon>Actinomycetota</taxon>
        <taxon>Actinomycetes</taxon>
        <taxon>Micrococcales</taxon>
        <taxon>Microbacteriaceae</taxon>
        <taxon>Cnuibacter</taxon>
    </lineage>
</organism>
<feature type="transmembrane region" description="Helical" evidence="2">
    <location>
        <begin position="91"/>
        <end position="110"/>
    </location>
</feature>
<reference evidence="3 4" key="1">
    <citation type="submission" date="2017-04" db="EMBL/GenBank/DDBJ databases">
        <authorList>
            <person name="Afonso C.L."/>
            <person name="Miller P.J."/>
            <person name="Scott M.A."/>
            <person name="Spackman E."/>
            <person name="Goraichik I."/>
            <person name="Dimitrov K.M."/>
            <person name="Suarez D.L."/>
            <person name="Swayne D.E."/>
        </authorList>
    </citation>
    <scope>NUCLEOTIDE SEQUENCE [LARGE SCALE GENOMIC DNA]</scope>
    <source>
        <strain evidence="4">XA(T)</strain>
    </source>
</reference>
<sequence length="208" mass="22073">MTDEQSGDGRGEQSDPRPKPKYGELAPPGWTWQPPPDPYAAPEKKPAEEAEPGRGSAPSAGWAPPRTPGTPGPVPGAGPAAAERPRRSGDFVATIALLVFGLFSVINNLVTLFDLDAFLRQFAALYDIQGYSPNGEFSAAGVGVGIFWIVLYLATVWLSVLSLRARRLTFWIPLTAGAVATLSATVLYLVALLSDPTVLDQFSTAPPL</sequence>
<dbReference type="EMBL" id="CP020715">
    <property type="protein sequence ID" value="ARJ05736.1"/>
    <property type="molecule type" value="Genomic_DNA"/>
</dbReference>
<keyword evidence="4" id="KW-1185">Reference proteome</keyword>
<dbReference type="Proteomes" id="UP000192775">
    <property type="component" value="Chromosome"/>
</dbReference>
<dbReference type="InterPro" id="IPR046231">
    <property type="entry name" value="DUF6264"/>
</dbReference>
<dbReference type="AlphaFoldDB" id="A0A1X9LKJ6"/>
<feature type="compositionally biased region" description="Basic and acidic residues" evidence="1">
    <location>
        <begin position="42"/>
        <end position="52"/>
    </location>
</feature>
<keyword evidence="2" id="KW-0472">Membrane</keyword>
<feature type="region of interest" description="Disordered" evidence="1">
    <location>
        <begin position="1"/>
        <end position="83"/>
    </location>
</feature>
<feature type="transmembrane region" description="Helical" evidence="2">
    <location>
        <begin position="170"/>
        <end position="193"/>
    </location>
</feature>
<dbReference type="KEGG" id="cphy:B5808_11255"/>
<dbReference type="RefSeq" id="WP_085019874.1">
    <property type="nucleotide sequence ID" value="NZ_BMHD01000001.1"/>
</dbReference>
<name>A0A1X9LKJ6_9MICO</name>
<protein>
    <submittedName>
        <fullName evidence="3">Uncharacterized protein</fullName>
    </submittedName>
</protein>
<proteinExistence type="predicted"/>
<accession>A0A1X9LKJ6</accession>
<feature type="transmembrane region" description="Helical" evidence="2">
    <location>
        <begin position="137"/>
        <end position="158"/>
    </location>
</feature>
<keyword evidence="2" id="KW-1133">Transmembrane helix</keyword>
<feature type="compositionally biased region" description="Pro residues" evidence="1">
    <location>
        <begin position="65"/>
        <end position="76"/>
    </location>
</feature>